<gene>
    <name evidence="2" type="ORF">E2C01_019521</name>
</gene>
<accession>A0A5B7DZK8</accession>
<comment type="caution">
    <text evidence="2">The sequence shown here is derived from an EMBL/GenBank/DDBJ whole genome shotgun (WGS) entry which is preliminary data.</text>
</comment>
<protein>
    <submittedName>
        <fullName evidence="2">Uncharacterized protein</fullName>
    </submittedName>
</protein>
<dbReference type="AlphaFoldDB" id="A0A5B7DZK8"/>
<evidence type="ECO:0000313" key="2">
    <source>
        <dbReference type="EMBL" id="MPC26386.1"/>
    </source>
</evidence>
<keyword evidence="3" id="KW-1185">Reference proteome</keyword>
<dbReference type="EMBL" id="VSRR010001593">
    <property type="protein sequence ID" value="MPC26386.1"/>
    <property type="molecule type" value="Genomic_DNA"/>
</dbReference>
<feature type="compositionally biased region" description="Basic and acidic residues" evidence="1">
    <location>
        <begin position="1"/>
        <end position="17"/>
    </location>
</feature>
<organism evidence="2 3">
    <name type="scientific">Portunus trituberculatus</name>
    <name type="common">Swimming crab</name>
    <name type="synonym">Neptunus trituberculatus</name>
    <dbReference type="NCBI Taxonomy" id="210409"/>
    <lineage>
        <taxon>Eukaryota</taxon>
        <taxon>Metazoa</taxon>
        <taxon>Ecdysozoa</taxon>
        <taxon>Arthropoda</taxon>
        <taxon>Crustacea</taxon>
        <taxon>Multicrustacea</taxon>
        <taxon>Malacostraca</taxon>
        <taxon>Eumalacostraca</taxon>
        <taxon>Eucarida</taxon>
        <taxon>Decapoda</taxon>
        <taxon>Pleocyemata</taxon>
        <taxon>Brachyura</taxon>
        <taxon>Eubrachyura</taxon>
        <taxon>Portunoidea</taxon>
        <taxon>Portunidae</taxon>
        <taxon>Portuninae</taxon>
        <taxon>Portunus</taxon>
    </lineage>
</organism>
<feature type="region of interest" description="Disordered" evidence="1">
    <location>
        <begin position="1"/>
        <end position="25"/>
    </location>
</feature>
<name>A0A5B7DZK8_PORTR</name>
<evidence type="ECO:0000256" key="1">
    <source>
        <dbReference type="SAM" id="MobiDB-lite"/>
    </source>
</evidence>
<sequence>MESGGCKEWERHRERGRGSGGGVAAPDISFTQPQDYCAFHGHHQAYALRCGGLLNLSSSSAVRCGAQS</sequence>
<evidence type="ECO:0000313" key="3">
    <source>
        <dbReference type="Proteomes" id="UP000324222"/>
    </source>
</evidence>
<dbReference type="Proteomes" id="UP000324222">
    <property type="component" value="Unassembled WGS sequence"/>
</dbReference>
<proteinExistence type="predicted"/>
<reference evidence="2 3" key="1">
    <citation type="submission" date="2019-05" db="EMBL/GenBank/DDBJ databases">
        <title>Another draft genome of Portunus trituberculatus and its Hox gene families provides insights of decapod evolution.</title>
        <authorList>
            <person name="Jeong J.-H."/>
            <person name="Song I."/>
            <person name="Kim S."/>
            <person name="Choi T."/>
            <person name="Kim D."/>
            <person name="Ryu S."/>
            <person name="Kim W."/>
        </authorList>
    </citation>
    <scope>NUCLEOTIDE SEQUENCE [LARGE SCALE GENOMIC DNA]</scope>
    <source>
        <tissue evidence="2">Muscle</tissue>
    </source>
</reference>